<dbReference type="WBParaSite" id="TREG1_125030.1">
    <property type="protein sequence ID" value="TREG1_125030.1"/>
    <property type="gene ID" value="TREG1_125030"/>
</dbReference>
<sequence length="119" mass="13618">MRLRSLLDLVQECNFSVIDQFLNAIEIFDEIKRRITECLSKPQQELDASFWEAEYQSLSRLLQNHHQNNYTLPSGLGGSRSEPAVAATGADLKECRRILSESETVKNSLLTRIISKFVF</sequence>
<keyword evidence="1" id="KW-1185">Reference proteome</keyword>
<proteinExistence type="predicted"/>
<dbReference type="AlphaFoldDB" id="A0AA85J467"/>
<organism evidence="1 2">
    <name type="scientific">Trichobilharzia regenti</name>
    <name type="common">Nasal bird schistosome</name>
    <dbReference type="NCBI Taxonomy" id="157069"/>
    <lineage>
        <taxon>Eukaryota</taxon>
        <taxon>Metazoa</taxon>
        <taxon>Spiralia</taxon>
        <taxon>Lophotrochozoa</taxon>
        <taxon>Platyhelminthes</taxon>
        <taxon>Trematoda</taxon>
        <taxon>Digenea</taxon>
        <taxon>Strigeidida</taxon>
        <taxon>Schistosomatoidea</taxon>
        <taxon>Schistosomatidae</taxon>
        <taxon>Trichobilharzia</taxon>
    </lineage>
</organism>
<dbReference type="Proteomes" id="UP000050795">
    <property type="component" value="Unassembled WGS sequence"/>
</dbReference>
<evidence type="ECO:0000313" key="2">
    <source>
        <dbReference type="WBParaSite" id="TREG1_125030.1"/>
    </source>
</evidence>
<protein>
    <submittedName>
        <fullName evidence="2">Uncharacterized protein</fullName>
    </submittedName>
</protein>
<reference evidence="1" key="1">
    <citation type="submission" date="2022-06" db="EMBL/GenBank/DDBJ databases">
        <authorList>
            <person name="Berger JAMES D."/>
            <person name="Berger JAMES D."/>
        </authorList>
    </citation>
    <scope>NUCLEOTIDE SEQUENCE [LARGE SCALE GENOMIC DNA]</scope>
</reference>
<reference evidence="2" key="2">
    <citation type="submission" date="2023-11" db="UniProtKB">
        <authorList>
            <consortium name="WormBaseParasite"/>
        </authorList>
    </citation>
    <scope>IDENTIFICATION</scope>
</reference>
<name>A0AA85J467_TRIRE</name>
<accession>A0AA85J467</accession>
<evidence type="ECO:0000313" key="1">
    <source>
        <dbReference type="Proteomes" id="UP000050795"/>
    </source>
</evidence>